<comment type="caution">
    <text evidence="1">The sequence shown here is derived from an EMBL/GenBank/DDBJ whole genome shotgun (WGS) entry which is preliminary data.</text>
</comment>
<accession>A0A4Y1ZS28</accession>
<proteinExistence type="predicted"/>
<dbReference type="Proteomes" id="UP000499080">
    <property type="component" value="Unassembled WGS sequence"/>
</dbReference>
<keyword evidence="2" id="KW-1185">Reference proteome</keyword>
<name>A0A4Y1ZS28_ARAVE</name>
<reference evidence="1 2" key="1">
    <citation type="journal article" date="2019" name="Sci. Rep.">
        <title>Orb-weaving spider Araneus ventricosus genome elucidates the spidroin gene catalogue.</title>
        <authorList>
            <person name="Kono N."/>
            <person name="Nakamura H."/>
            <person name="Ohtoshi R."/>
            <person name="Moran D.A.P."/>
            <person name="Shinohara A."/>
            <person name="Yoshida Y."/>
            <person name="Fujiwara M."/>
            <person name="Mori M."/>
            <person name="Tomita M."/>
            <person name="Arakawa K."/>
        </authorList>
    </citation>
    <scope>NUCLEOTIDE SEQUENCE [LARGE SCALE GENOMIC DNA]</scope>
</reference>
<evidence type="ECO:0000313" key="1">
    <source>
        <dbReference type="EMBL" id="GBL65247.1"/>
    </source>
</evidence>
<organism evidence="1 2">
    <name type="scientific">Araneus ventricosus</name>
    <name type="common">Orbweaver spider</name>
    <name type="synonym">Epeira ventricosa</name>
    <dbReference type="NCBI Taxonomy" id="182803"/>
    <lineage>
        <taxon>Eukaryota</taxon>
        <taxon>Metazoa</taxon>
        <taxon>Ecdysozoa</taxon>
        <taxon>Arthropoda</taxon>
        <taxon>Chelicerata</taxon>
        <taxon>Arachnida</taxon>
        <taxon>Araneae</taxon>
        <taxon>Araneomorphae</taxon>
        <taxon>Entelegynae</taxon>
        <taxon>Araneoidea</taxon>
        <taxon>Araneidae</taxon>
        <taxon>Araneus</taxon>
    </lineage>
</organism>
<sequence length="42" mass="4621">MRAMGEDFVIRIIADDEDDTFGGVPPLENFRTWPPAGGRLAS</sequence>
<gene>
    <name evidence="1" type="ORF">AVEN_46552_1</name>
</gene>
<dbReference type="EMBL" id="BGPR01152863">
    <property type="protein sequence ID" value="GBL65247.1"/>
    <property type="molecule type" value="Genomic_DNA"/>
</dbReference>
<dbReference type="AlphaFoldDB" id="A0A4Y1ZS28"/>
<evidence type="ECO:0000313" key="2">
    <source>
        <dbReference type="Proteomes" id="UP000499080"/>
    </source>
</evidence>
<protein>
    <submittedName>
        <fullName evidence="1">Uncharacterized protein</fullName>
    </submittedName>
</protein>
<feature type="non-terminal residue" evidence="1">
    <location>
        <position position="42"/>
    </location>
</feature>